<dbReference type="OrthoDB" id="7852229at2759"/>
<dbReference type="KEGG" id="dvi:6628278"/>
<dbReference type="eggNOG" id="ENOG502QUP8">
    <property type="taxonomic scope" value="Eukaryota"/>
</dbReference>
<protein>
    <recommendedName>
        <fullName evidence="3">BED-type domain-containing protein</fullName>
    </recommendedName>
</protein>
<evidence type="ECO:0000313" key="2">
    <source>
        <dbReference type="Proteomes" id="UP000008792"/>
    </source>
</evidence>
<proteinExistence type="predicted"/>
<reference evidence="1 2" key="1">
    <citation type="journal article" date="2007" name="Nature">
        <title>Evolution of genes and genomes on the Drosophila phylogeny.</title>
        <authorList>
            <consortium name="Drosophila 12 Genomes Consortium"/>
            <person name="Clark A.G."/>
            <person name="Eisen M.B."/>
            <person name="Smith D.R."/>
            <person name="Bergman C.M."/>
            <person name="Oliver B."/>
            <person name="Markow T.A."/>
            <person name="Kaufman T.C."/>
            <person name="Kellis M."/>
            <person name="Gelbart W."/>
            <person name="Iyer V.N."/>
            <person name="Pollard D.A."/>
            <person name="Sackton T.B."/>
            <person name="Larracuente A.M."/>
            <person name="Singh N.D."/>
            <person name="Abad J.P."/>
            <person name="Abt D.N."/>
            <person name="Adryan B."/>
            <person name="Aguade M."/>
            <person name="Akashi H."/>
            <person name="Anderson W.W."/>
            <person name="Aquadro C.F."/>
            <person name="Ardell D.H."/>
            <person name="Arguello R."/>
            <person name="Artieri C.G."/>
            <person name="Barbash D.A."/>
            <person name="Barker D."/>
            <person name="Barsanti P."/>
            <person name="Batterham P."/>
            <person name="Batzoglou S."/>
            <person name="Begun D."/>
            <person name="Bhutkar A."/>
            <person name="Blanco E."/>
            <person name="Bosak S.A."/>
            <person name="Bradley R.K."/>
            <person name="Brand A.D."/>
            <person name="Brent M.R."/>
            <person name="Brooks A.N."/>
            <person name="Brown R.H."/>
            <person name="Butlin R.K."/>
            <person name="Caggese C."/>
            <person name="Calvi B.R."/>
            <person name="Bernardo de Carvalho A."/>
            <person name="Caspi A."/>
            <person name="Castrezana S."/>
            <person name="Celniker S.E."/>
            <person name="Chang J.L."/>
            <person name="Chapple C."/>
            <person name="Chatterji S."/>
            <person name="Chinwalla A."/>
            <person name="Civetta A."/>
            <person name="Clifton S.W."/>
            <person name="Comeron J.M."/>
            <person name="Costello J.C."/>
            <person name="Coyne J.A."/>
            <person name="Daub J."/>
            <person name="David R.G."/>
            <person name="Delcher A.L."/>
            <person name="Delehaunty K."/>
            <person name="Do C.B."/>
            <person name="Ebling H."/>
            <person name="Edwards K."/>
            <person name="Eickbush T."/>
            <person name="Evans J.D."/>
            <person name="Filipski A."/>
            <person name="Findeiss S."/>
            <person name="Freyhult E."/>
            <person name="Fulton L."/>
            <person name="Fulton R."/>
            <person name="Garcia A.C."/>
            <person name="Gardiner A."/>
            <person name="Garfield D.A."/>
            <person name="Garvin B.E."/>
            <person name="Gibson G."/>
            <person name="Gilbert D."/>
            <person name="Gnerre S."/>
            <person name="Godfrey J."/>
            <person name="Good R."/>
            <person name="Gotea V."/>
            <person name="Gravely B."/>
            <person name="Greenberg A.J."/>
            <person name="Griffiths-Jones S."/>
            <person name="Gross S."/>
            <person name="Guigo R."/>
            <person name="Gustafson E.A."/>
            <person name="Haerty W."/>
            <person name="Hahn M.W."/>
            <person name="Halligan D.L."/>
            <person name="Halpern A.L."/>
            <person name="Halter G.M."/>
            <person name="Han M.V."/>
            <person name="Heger A."/>
            <person name="Hillier L."/>
            <person name="Hinrichs A.S."/>
            <person name="Holmes I."/>
            <person name="Hoskins R.A."/>
            <person name="Hubisz M.J."/>
            <person name="Hultmark D."/>
            <person name="Huntley M.A."/>
            <person name="Jaffe D.B."/>
            <person name="Jagadeeshan S."/>
            <person name="Jeck W.R."/>
            <person name="Johnson J."/>
            <person name="Jones C.D."/>
            <person name="Jordan W.C."/>
            <person name="Karpen G.H."/>
            <person name="Kataoka E."/>
            <person name="Keightley P.D."/>
            <person name="Kheradpour P."/>
            <person name="Kirkness E.F."/>
            <person name="Koerich L.B."/>
            <person name="Kristiansen K."/>
            <person name="Kudrna D."/>
            <person name="Kulathinal R.J."/>
            <person name="Kumar S."/>
            <person name="Kwok R."/>
            <person name="Lander E."/>
            <person name="Langley C.H."/>
            <person name="Lapoint R."/>
            <person name="Lazzaro B.P."/>
            <person name="Lee S.J."/>
            <person name="Levesque L."/>
            <person name="Li R."/>
            <person name="Lin C.F."/>
            <person name="Lin M.F."/>
            <person name="Lindblad-Toh K."/>
            <person name="Llopart A."/>
            <person name="Long M."/>
            <person name="Low L."/>
            <person name="Lozovsky E."/>
            <person name="Lu J."/>
            <person name="Luo M."/>
            <person name="Machado C.A."/>
            <person name="Makalowski W."/>
            <person name="Marzo M."/>
            <person name="Matsuda M."/>
            <person name="Matzkin L."/>
            <person name="McAllister B."/>
            <person name="McBride C.S."/>
            <person name="McKernan B."/>
            <person name="McKernan K."/>
            <person name="Mendez-Lago M."/>
            <person name="Minx P."/>
            <person name="Mollenhauer M.U."/>
            <person name="Montooth K."/>
            <person name="Mount S.M."/>
            <person name="Mu X."/>
            <person name="Myers E."/>
            <person name="Negre B."/>
            <person name="Newfeld S."/>
            <person name="Nielsen R."/>
            <person name="Noor M.A."/>
            <person name="O'Grady P."/>
            <person name="Pachter L."/>
            <person name="Papaceit M."/>
            <person name="Parisi M.J."/>
            <person name="Parisi M."/>
            <person name="Parts L."/>
            <person name="Pedersen J.S."/>
            <person name="Pesole G."/>
            <person name="Phillippy A.M."/>
            <person name="Ponting C.P."/>
            <person name="Pop M."/>
            <person name="Porcelli D."/>
            <person name="Powell J.R."/>
            <person name="Prohaska S."/>
            <person name="Pruitt K."/>
            <person name="Puig M."/>
            <person name="Quesneville H."/>
            <person name="Ram K.R."/>
            <person name="Rand D."/>
            <person name="Rasmussen M.D."/>
            <person name="Reed L.K."/>
            <person name="Reenan R."/>
            <person name="Reily A."/>
            <person name="Remington K.A."/>
            <person name="Rieger T.T."/>
            <person name="Ritchie M.G."/>
            <person name="Robin C."/>
            <person name="Rogers Y.H."/>
            <person name="Rohde C."/>
            <person name="Rozas J."/>
            <person name="Rubenfield M.J."/>
            <person name="Ruiz A."/>
            <person name="Russo S."/>
            <person name="Salzberg S.L."/>
            <person name="Sanchez-Gracia A."/>
            <person name="Saranga D.J."/>
            <person name="Sato H."/>
            <person name="Schaeffer S.W."/>
            <person name="Schatz M.C."/>
            <person name="Schlenke T."/>
            <person name="Schwartz R."/>
            <person name="Segarra C."/>
            <person name="Singh R.S."/>
            <person name="Sirot L."/>
            <person name="Sirota M."/>
            <person name="Sisneros N.B."/>
            <person name="Smith C.D."/>
            <person name="Smith T.F."/>
            <person name="Spieth J."/>
            <person name="Stage D.E."/>
            <person name="Stark A."/>
            <person name="Stephan W."/>
            <person name="Strausberg R.L."/>
            <person name="Strempel S."/>
            <person name="Sturgill D."/>
            <person name="Sutton G."/>
            <person name="Sutton G.G."/>
            <person name="Tao W."/>
            <person name="Teichmann S."/>
            <person name="Tobari Y.N."/>
            <person name="Tomimura Y."/>
            <person name="Tsolas J.M."/>
            <person name="Valente V.L."/>
            <person name="Venter E."/>
            <person name="Venter J.C."/>
            <person name="Vicario S."/>
            <person name="Vieira F.G."/>
            <person name="Vilella A.J."/>
            <person name="Villasante A."/>
            <person name="Walenz B."/>
            <person name="Wang J."/>
            <person name="Wasserman M."/>
            <person name="Watts T."/>
            <person name="Wilson D."/>
            <person name="Wilson R.K."/>
            <person name="Wing R.A."/>
            <person name="Wolfner M.F."/>
            <person name="Wong A."/>
            <person name="Wong G.K."/>
            <person name="Wu C.I."/>
            <person name="Wu G."/>
            <person name="Yamamoto D."/>
            <person name="Yang H.P."/>
            <person name="Yang S.P."/>
            <person name="Yorke J.A."/>
            <person name="Yoshida K."/>
            <person name="Zdobnov E."/>
            <person name="Zhang P."/>
            <person name="Zhang Y."/>
            <person name="Zimin A.V."/>
            <person name="Baldwin J."/>
            <person name="Abdouelleil A."/>
            <person name="Abdulkadir J."/>
            <person name="Abebe A."/>
            <person name="Abera B."/>
            <person name="Abreu J."/>
            <person name="Acer S.C."/>
            <person name="Aftuck L."/>
            <person name="Alexander A."/>
            <person name="An P."/>
            <person name="Anderson E."/>
            <person name="Anderson S."/>
            <person name="Arachi H."/>
            <person name="Azer M."/>
            <person name="Bachantsang P."/>
            <person name="Barry A."/>
            <person name="Bayul T."/>
            <person name="Berlin A."/>
            <person name="Bessette D."/>
            <person name="Bloom T."/>
            <person name="Blye J."/>
            <person name="Boguslavskiy L."/>
            <person name="Bonnet C."/>
            <person name="Boukhgalter B."/>
            <person name="Bourzgui I."/>
            <person name="Brown A."/>
            <person name="Cahill P."/>
            <person name="Channer S."/>
            <person name="Cheshatsang Y."/>
            <person name="Chuda L."/>
            <person name="Citroen M."/>
            <person name="Collymore A."/>
            <person name="Cooke P."/>
            <person name="Costello M."/>
            <person name="D'Aco K."/>
            <person name="Daza R."/>
            <person name="De Haan G."/>
            <person name="DeGray S."/>
            <person name="DeMaso C."/>
            <person name="Dhargay N."/>
            <person name="Dooley K."/>
            <person name="Dooley E."/>
            <person name="Doricent M."/>
            <person name="Dorje P."/>
            <person name="Dorjee K."/>
            <person name="Dupes A."/>
            <person name="Elong R."/>
            <person name="Falk J."/>
            <person name="Farina A."/>
            <person name="Faro S."/>
            <person name="Ferguson D."/>
            <person name="Fisher S."/>
            <person name="Foley C.D."/>
            <person name="Franke A."/>
            <person name="Friedrich D."/>
            <person name="Gadbois L."/>
            <person name="Gearin G."/>
            <person name="Gearin C.R."/>
            <person name="Giannoukos G."/>
            <person name="Goode T."/>
            <person name="Graham J."/>
            <person name="Grandbois E."/>
            <person name="Grewal S."/>
            <person name="Gyaltsen K."/>
            <person name="Hafez N."/>
            <person name="Hagos B."/>
            <person name="Hall J."/>
            <person name="Henson C."/>
            <person name="Hollinger A."/>
            <person name="Honan T."/>
            <person name="Huard M.D."/>
            <person name="Hughes L."/>
            <person name="Hurhula B."/>
            <person name="Husby M.E."/>
            <person name="Kamat A."/>
            <person name="Kanga B."/>
            <person name="Kashin S."/>
            <person name="Khazanovich D."/>
            <person name="Kisner P."/>
            <person name="Lance K."/>
            <person name="Lara M."/>
            <person name="Lee W."/>
            <person name="Lennon N."/>
            <person name="Letendre F."/>
            <person name="LeVine R."/>
            <person name="Lipovsky A."/>
            <person name="Liu X."/>
            <person name="Liu J."/>
            <person name="Liu S."/>
            <person name="Lokyitsang T."/>
            <person name="Lokyitsang Y."/>
            <person name="Lubonja R."/>
            <person name="Lui A."/>
            <person name="MacDonald P."/>
            <person name="Magnisalis V."/>
            <person name="Maru K."/>
            <person name="Matthews C."/>
            <person name="McCusker W."/>
            <person name="McDonough S."/>
            <person name="Mehta T."/>
            <person name="Meldrim J."/>
            <person name="Meneus L."/>
            <person name="Mihai O."/>
            <person name="Mihalev A."/>
            <person name="Mihova T."/>
            <person name="Mittelman R."/>
            <person name="Mlenga V."/>
            <person name="Montmayeur A."/>
            <person name="Mulrain L."/>
            <person name="Navidi A."/>
            <person name="Naylor J."/>
            <person name="Negash T."/>
            <person name="Nguyen T."/>
            <person name="Nguyen N."/>
            <person name="Nicol R."/>
            <person name="Norbu C."/>
            <person name="Norbu N."/>
            <person name="Novod N."/>
            <person name="O'Neill B."/>
            <person name="Osman S."/>
            <person name="Markiewicz E."/>
            <person name="Oyono O.L."/>
            <person name="Patti C."/>
            <person name="Phunkhang P."/>
            <person name="Pierre F."/>
            <person name="Priest M."/>
            <person name="Raghuraman S."/>
            <person name="Rege F."/>
            <person name="Reyes R."/>
            <person name="Rise C."/>
            <person name="Rogov P."/>
            <person name="Ross K."/>
            <person name="Ryan E."/>
            <person name="Settipalli S."/>
            <person name="Shea T."/>
            <person name="Sherpa N."/>
            <person name="Shi L."/>
            <person name="Shih D."/>
            <person name="Sparrow T."/>
            <person name="Spaulding J."/>
            <person name="Stalker J."/>
            <person name="Stange-Thomann N."/>
            <person name="Stavropoulos S."/>
            <person name="Stone C."/>
            <person name="Strader C."/>
            <person name="Tesfaye S."/>
            <person name="Thomson T."/>
            <person name="Thoulutsang Y."/>
            <person name="Thoulutsang D."/>
            <person name="Topham K."/>
            <person name="Topping I."/>
            <person name="Tsamla T."/>
            <person name="Vassiliev H."/>
            <person name="Vo A."/>
            <person name="Wangchuk T."/>
            <person name="Wangdi T."/>
            <person name="Weiand M."/>
            <person name="Wilkinson J."/>
            <person name="Wilson A."/>
            <person name="Yadav S."/>
            <person name="Young G."/>
            <person name="Yu Q."/>
            <person name="Zembek L."/>
            <person name="Zhong D."/>
            <person name="Zimmer A."/>
            <person name="Zwirko Z."/>
            <person name="Jaffe D.B."/>
            <person name="Alvarez P."/>
            <person name="Brockman W."/>
            <person name="Butler J."/>
            <person name="Chin C."/>
            <person name="Gnerre S."/>
            <person name="Grabherr M."/>
            <person name="Kleber M."/>
            <person name="Mauceli E."/>
            <person name="MacCallum I."/>
        </authorList>
    </citation>
    <scope>NUCLEOTIDE SEQUENCE [LARGE SCALE GENOMIC DNA]</scope>
    <source>
        <strain evidence="2">Tucson 15010-1051.87</strain>
    </source>
</reference>
<organism evidence="1 2">
    <name type="scientific">Drosophila virilis</name>
    <name type="common">Fruit fly</name>
    <dbReference type="NCBI Taxonomy" id="7244"/>
    <lineage>
        <taxon>Eukaryota</taxon>
        <taxon>Metazoa</taxon>
        <taxon>Ecdysozoa</taxon>
        <taxon>Arthropoda</taxon>
        <taxon>Hexapoda</taxon>
        <taxon>Insecta</taxon>
        <taxon>Pterygota</taxon>
        <taxon>Neoptera</taxon>
        <taxon>Endopterygota</taxon>
        <taxon>Diptera</taxon>
        <taxon>Brachycera</taxon>
        <taxon>Muscomorpha</taxon>
        <taxon>Ephydroidea</taxon>
        <taxon>Drosophilidae</taxon>
        <taxon>Drosophila</taxon>
    </lineage>
</organism>
<dbReference type="InterPro" id="IPR012337">
    <property type="entry name" value="RNaseH-like_sf"/>
</dbReference>
<sequence length="749" mass="84218">MADVSSIKTEALDGNATAEFAAEQLNWQLAQSGASTVGIKIEQEHPVVVWQSSEAMANWQAPREQLDTGSEETEYISEYDMELEDSVRKRKLTPMQRLGRRSAENVSAKRKKQMKLPEIFRFFSNIERVQESSAKPGAVSATCNACHSRIKGFVTVTSNFIKHLRLKHTEIHAAFIGAKQSGITEPPEVQGTESFDHRVMCYIIDTASPLSIVETDSFRNLFKGTHLRLIGRGKLEMRLDARFSQIVNSIKNVIATKKYVCTSADVWPTRDCSFFGYTCHWLDHKYQRNSVALACRRFTGDSAQILEMISGINNDYELNNLKIVATVTHNCSDFSRAFHAFGINCKDIRIEYAHEHESDCESYANSMELTCNALPNHIRCASHTLNVLASTDFVQLLSMDKSLKERHSRIFAKCSSLWRKCDCPKSAEIIAAVLGEALIVPTITRWNSIYDGICCILLHKEKLAELCSKLSLHNSCFSASDIQYLEEFRILMGPIATTIEFLRMENNLFYGCLIPALTSLCVKLKRVSDSSELIDLKVVALGLQLKLKERFGKYIRLAEDANNAIIASVLCPSVKMRWFNALARVSGHERSADDIHKIVIAEAVRHAKATENAYQSALESAYPKEKDDFYEFDEADDGGETSDLDMSQPSPLPAATKLIDDAEAQFHSYLRDAGTTFEILEKYPLLHDLALKYNTPLTSSAPVERVLSLVHINRYLRRSDPSDYPIEKLVLLKANSGFQMVKDSKGLLI</sequence>
<accession>B4LRN1</accession>
<evidence type="ECO:0008006" key="3">
    <source>
        <dbReference type="Google" id="ProtNLM"/>
    </source>
</evidence>
<dbReference type="Proteomes" id="UP000008792">
    <property type="component" value="Unassembled WGS sequence"/>
</dbReference>
<keyword evidence="2" id="KW-1185">Reference proteome</keyword>
<gene>
    <name evidence="1" type="primary">Dvir\GJ15855</name>
    <name evidence="1" type="ORF">Dvir_GJ15855</name>
</gene>
<dbReference type="PANTHER" id="PTHR47501">
    <property type="entry name" value="TRANSPOSASE-RELATED"/>
    <property type="match status" value="1"/>
</dbReference>
<dbReference type="HOGENOM" id="CLU_302905_0_0_1"/>
<name>B4LRN1_DROVI</name>
<dbReference type="InParanoid" id="B4LRN1"/>
<evidence type="ECO:0000313" key="1">
    <source>
        <dbReference type="EMBL" id="EDW63626.2"/>
    </source>
</evidence>
<dbReference type="SUPFAM" id="SSF53098">
    <property type="entry name" value="Ribonuclease H-like"/>
    <property type="match status" value="1"/>
</dbReference>
<dbReference type="AlphaFoldDB" id="B4LRN1"/>
<dbReference type="EMBL" id="CH940649">
    <property type="protein sequence ID" value="EDW63626.2"/>
    <property type="molecule type" value="Genomic_DNA"/>
</dbReference>
<dbReference type="PANTHER" id="PTHR47501:SF5">
    <property type="entry name" value="HAT C-TERMINAL DIMERISATION DOMAIN-CONTAINING PROTEIN"/>
    <property type="match status" value="1"/>
</dbReference>